<keyword evidence="1" id="KW-1133">Transmembrane helix</keyword>
<proteinExistence type="predicted"/>
<feature type="transmembrane region" description="Helical" evidence="1">
    <location>
        <begin position="38"/>
        <end position="59"/>
    </location>
</feature>
<dbReference type="AlphaFoldDB" id="A0A3A5MC98"/>
<keyword evidence="1" id="KW-0812">Transmembrane</keyword>
<evidence type="ECO:0000313" key="3">
    <source>
        <dbReference type="Proteomes" id="UP000272015"/>
    </source>
</evidence>
<keyword evidence="1" id="KW-0472">Membrane</keyword>
<dbReference type="Proteomes" id="UP000272015">
    <property type="component" value="Unassembled WGS sequence"/>
</dbReference>
<comment type="caution">
    <text evidence="2">The sequence shown here is derived from an EMBL/GenBank/DDBJ whole genome shotgun (WGS) entry which is preliminary data.</text>
</comment>
<gene>
    <name evidence="2" type="ORF">D6T64_17610</name>
</gene>
<dbReference type="Pfam" id="PF11255">
    <property type="entry name" value="DUF3054"/>
    <property type="match status" value="1"/>
</dbReference>
<feature type="transmembrane region" description="Helical" evidence="1">
    <location>
        <begin position="98"/>
        <end position="120"/>
    </location>
</feature>
<protein>
    <submittedName>
        <fullName evidence="2">DUF3054 domain-containing protein</fullName>
    </submittedName>
</protein>
<name>A0A3A5MC98_9MICO</name>
<organism evidence="2 3">
    <name type="scientific">Cryobacterium melibiosiphilum</name>
    <dbReference type="NCBI Taxonomy" id="995039"/>
    <lineage>
        <taxon>Bacteria</taxon>
        <taxon>Bacillati</taxon>
        <taxon>Actinomycetota</taxon>
        <taxon>Actinomycetes</taxon>
        <taxon>Micrococcales</taxon>
        <taxon>Microbacteriaceae</taxon>
        <taxon>Cryobacterium</taxon>
    </lineage>
</organism>
<dbReference type="RefSeq" id="WP_119976130.1">
    <property type="nucleotide sequence ID" value="NZ_JBHSQA010000001.1"/>
</dbReference>
<keyword evidence="3" id="KW-1185">Reference proteome</keyword>
<evidence type="ECO:0000313" key="2">
    <source>
        <dbReference type="EMBL" id="RJT86233.1"/>
    </source>
</evidence>
<evidence type="ECO:0000256" key="1">
    <source>
        <dbReference type="SAM" id="Phobius"/>
    </source>
</evidence>
<dbReference type="OrthoDB" id="3698172at2"/>
<dbReference type="EMBL" id="QZVS01000094">
    <property type="protein sequence ID" value="RJT86233.1"/>
    <property type="molecule type" value="Genomic_DNA"/>
</dbReference>
<reference evidence="2 3" key="1">
    <citation type="submission" date="2018-09" db="EMBL/GenBank/DDBJ databases">
        <title>Novel species of Cryobacterium.</title>
        <authorList>
            <person name="Liu Q."/>
            <person name="Xin Y.-H."/>
        </authorList>
    </citation>
    <scope>NUCLEOTIDE SEQUENCE [LARGE SCALE GENOMIC DNA]</scope>
    <source>
        <strain evidence="2 3">Hh39</strain>
    </source>
</reference>
<feature type="transmembrane region" description="Helical" evidence="1">
    <location>
        <begin position="12"/>
        <end position="32"/>
    </location>
</feature>
<dbReference type="InterPro" id="IPR021414">
    <property type="entry name" value="DUF3054"/>
</dbReference>
<accession>A0A3A5MC98</accession>
<sequence length="141" mass="14986">MTAPLPPLVRLPLLALLIDAALVVLFVLIGRASHNEGLLGTLVTLWPFLAGLVGGWLMIRAWRAPFSIAWTGLAVWAATVVLGLLLRVASGQGVQLSFMIVTTIVLGVFLLGWRGVVLLVGRARVRRAALLATAKRMSTAG</sequence>
<feature type="transmembrane region" description="Helical" evidence="1">
    <location>
        <begin position="66"/>
        <end position="86"/>
    </location>
</feature>